<comment type="caution">
    <text evidence="3">The sequence shown here is derived from an EMBL/GenBank/DDBJ whole genome shotgun (WGS) entry which is preliminary data.</text>
</comment>
<keyword evidence="4" id="KW-1185">Reference proteome</keyword>
<dbReference type="InterPro" id="IPR050302">
    <property type="entry name" value="Rab_GAP_TBC_domain"/>
</dbReference>
<reference evidence="3 4" key="1">
    <citation type="journal article" date="2023" name="Elife">
        <title>Identification of key yeast species and microbe-microbe interactions impacting larval growth of Drosophila in the wild.</title>
        <authorList>
            <person name="Mure A."/>
            <person name="Sugiura Y."/>
            <person name="Maeda R."/>
            <person name="Honda K."/>
            <person name="Sakurai N."/>
            <person name="Takahashi Y."/>
            <person name="Watada M."/>
            <person name="Katoh T."/>
            <person name="Gotoh A."/>
            <person name="Gotoh Y."/>
            <person name="Taniguchi I."/>
            <person name="Nakamura K."/>
            <person name="Hayashi T."/>
            <person name="Katayama T."/>
            <person name="Uemura T."/>
            <person name="Hattori Y."/>
        </authorList>
    </citation>
    <scope>NUCLEOTIDE SEQUENCE [LARGE SCALE GENOMIC DNA]</scope>
    <source>
        <strain evidence="3 4">SB-73</strain>
    </source>
</reference>
<evidence type="ECO:0000259" key="2">
    <source>
        <dbReference type="PROSITE" id="PS50086"/>
    </source>
</evidence>
<dbReference type="SUPFAM" id="SSF47923">
    <property type="entry name" value="Ypt/Rab-GAP domain of gyp1p"/>
    <property type="match status" value="2"/>
</dbReference>
<accession>A0AAV5RPD1</accession>
<dbReference type="Gene3D" id="1.10.238.10">
    <property type="entry name" value="EF-hand"/>
    <property type="match status" value="1"/>
</dbReference>
<dbReference type="SUPFAM" id="SSF47473">
    <property type="entry name" value="EF-hand"/>
    <property type="match status" value="1"/>
</dbReference>
<organism evidence="3 4">
    <name type="scientific">Starmerella bacillaris</name>
    <name type="common">Yeast</name>
    <name type="synonym">Candida zemplinina</name>
    <dbReference type="NCBI Taxonomy" id="1247836"/>
    <lineage>
        <taxon>Eukaryota</taxon>
        <taxon>Fungi</taxon>
        <taxon>Dikarya</taxon>
        <taxon>Ascomycota</taxon>
        <taxon>Saccharomycotina</taxon>
        <taxon>Dipodascomycetes</taxon>
        <taxon>Dipodascales</taxon>
        <taxon>Trichomonascaceae</taxon>
        <taxon>Starmerella</taxon>
    </lineage>
</organism>
<dbReference type="InterPro" id="IPR000195">
    <property type="entry name" value="Rab-GAP-TBC_dom"/>
</dbReference>
<dbReference type="PROSITE" id="PS50086">
    <property type="entry name" value="TBC_RABGAP"/>
    <property type="match status" value="1"/>
</dbReference>
<sequence length="950" mass="107086">MGWLDVIKDTASKLLDDKSNESTLYLRRRTPDELLRERFNLPEPEGIVAKVTARVKLVPLGINALNAHSSDFEDFISGKLWLSESFLMFESYINPRDLTFALPLSTVRRVERIPSNSTYHVLKIALIQDLQIVVEIDEIFSTNDDFCSQLSSNLCNQVPLSRTLRQITRTFYSEYLVESAIRRRKGQSRAEVRAALSVPAGGLGREFGYPGDAKLSHERSRMRLWLEYLNSHGRNLGLVRMQQFFKLIRVGLPNALRGEVWELCCGSVFLRMKSSKLYAALLEENESKTTQATEEIAKDLHRSLPEYAAYQSEEGLEKLRRVLTAYSWMCPDVGYCQAMNIVAATLLIYQTEDQAFWTLHELVHRILPGYYSRTMYGMLLDQKVLEKLVERTMPVLWNHLIEVDVPLSIISLPWFLSLYANSMPLPFALRVIDILMLDGSKVLFQVALAVLKVNSEALMQAVDNTAVVAVLKHYFTTLGDHKPSSSNKPITNFQLLLVTAFKEFGVIDDNCIHELRGKFEKEVIGDIESYSKKTAIRRLPKTHNLNIEQVYSIYESFYISLQAIRPGLGGENGDLEYYQFVSFLGQSVTWMDPSFVSKGDAEHQPVVHRLFKYWDVRNKGSLTLGNCVNGLDKLACSDIMESINYFYAMYVSEEREDTQESPVSPSTPKSPKVPSSPTAASNPGSPLSPKDPKSPTISHQDPTKPPKSPILDNDDANSIKTTKSVKSNMSIINDISALPGLTGQNILEIADAFLFMTKPFTEKHNGSVSLDSISKQQLRPFLNQPDIYQEALERIYQQQSARYLASVSSFIQRCFEVAGLRQVAPEIGEKAAVKDVQSLIDLGEQDADAADDGTDRRLSLPHFRMVVLADETLELFFSQTLPSSVQIKTVDSFGKPGVHRLRSVMDTILREGVQLADGLRGRAQLQVTEAQDEDTDDLLVKESDRDLLDI</sequence>
<dbReference type="GO" id="GO:0005096">
    <property type="term" value="F:GTPase activator activity"/>
    <property type="evidence" value="ECO:0007669"/>
    <property type="project" value="TreeGrafter"/>
</dbReference>
<proteinExistence type="predicted"/>
<dbReference type="AlphaFoldDB" id="A0AAV5RPD1"/>
<feature type="compositionally biased region" description="Low complexity" evidence="1">
    <location>
        <begin position="661"/>
        <end position="681"/>
    </location>
</feature>
<dbReference type="Pfam" id="PF00566">
    <property type="entry name" value="RabGAP-TBC"/>
    <property type="match status" value="1"/>
</dbReference>
<dbReference type="PANTHER" id="PTHR47219:SF20">
    <property type="entry name" value="TBC1 DOMAIN FAMILY MEMBER 2B"/>
    <property type="match status" value="1"/>
</dbReference>
<gene>
    <name evidence="3" type="ORF">DASB73_039340</name>
</gene>
<feature type="domain" description="Rab-GAP TBC" evidence="2">
    <location>
        <begin position="251"/>
        <end position="439"/>
    </location>
</feature>
<dbReference type="FunFam" id="1.10.8.270:FF:000026">
    <property type="entry name" value="TBC (Tre-2/Bub2/Cdc16) domain family"/>
    <property type="match status" value="1"/>
</dbReference>
<protein>
    <submittedName>
        <fullName evidence="3">GTPase-activating protein</fullName>
    </submittedName>
</protein>
<evidence type="ECO:0000313" key="3">
    <source>
        <dbReference type="EMBL" id="GMM52971.1"/>
    </source>
</evidence>
<dbReference type="InterPro" id="IPR011992">
    <property type="entry name" value="EF-hand-dom_pair"/>
</dbReference>
<dbReference type="PANTHER" id="PTHR47219">
    <property type="entry name" value="RAB GTPASE-ACTIVATING PROTEIN 1-LIKE"/>
    <property type="match status" value="1"/>
</dbReference>
<evidence type="ECO:0000256" key="1">
    <source>
        <dbReference type="SAM" id="MobiDB-lite"/>
    </source>
</evidence>
<dbReference type="Gene3D" id="1.10.472.80">
    <property type="entry name" value="Ypt/Rab-GAP domain of gyp1p, domain 3"/>
    <property type="match status" value="1"/>
</dbReference>
<dbReference type="GO" id="GO:0030427">
    <property type="term" value="C:site of polarized growth"/>
    <property type="evidence" value="ECO:0007669"/>
    <property type="project" value="UniProtKB-ARBA"/>
</dbReference>
<dbReference type="Gene3D" id="1.10.10.750">
    <property type="entry name" value="Ypt/Rab-GAP domain of gyp1p, domain 1"/>
    <property type="match status" value="1"/>
</dbReference>
<dbReference type="Proteomes" id="UP001362899">
    <property type="component" value="Unassembled WGS sequence"/>
</dbReference>
<dbReference type="Gene3D" id="1.10.8.270">
    <property type="entry name" value="putative rabgap domain of human tbc1 domain family member 14 like domains"/>
    <property type="match status" value="1"/>
</dbReference>
<feature type="region of interest" description="Disordered" evidence="1">
    <location>
        <begin position="657"/>
        <end position="717"/>
    </location>
</feature>
<dbReference type="SMART" id="SM00164">
    <property type="entry name" value="TBC"/>
    <property type="match status" value="1"/>
</dbReference>
<dbReference type="InterPro" id="IPR035969">
    <property type="entry name" value="Rab-GAP_TBC_sf"/>
</dbReference>
<name>A0AAV5RPD1_STABA</name>
<dbReference type="EMBL" id="BTGC01000008">
    <property type="protein sequence ID" value="GMM52971.1"/>
    <property type="molecule type" value="Genomic_DNA"/>
</dbReference>
<evidence type="ECO:0000313" key="4">
    <source>
        <dbReference type="Proteomes" id="UP001362899"/>
    </source>
</evidence>
<dbReference type="GO" id="GO:0031267">
    <property type="term" value="F:small GTPase binding"/>
    <property type="evidence" value="ECO:0007669"/>
    <property type="project" value="TreeGrafter"/>
</dbReference>